<evidence type="ECO:0000256" key="1">
    <source>
        <dbReference type="ARBA" id="ARBA00006180"/>
    </source>
</evidence>
<comment type="caution">
    <text evidence="4">The sequence shown here is derived from an EMBL/GenBank/DDBJ whole genome shotgun (WGS) entry which is preliminary data.</text>
</comment>
<protein>
    <recommendedName>
        <fullName evidence="6">SAPS-domain-containing protein</fullName>
    </recommendedName>
</protein>
<dbReference type="GO" id="GO:0005634">
    <property type="term" value="C:nucleus"/>
    <property type="evidence" value="ECO:0007669"/>
    <property type="project" value="TreeGrafter"/>
</dbReference>
<reference evidence="4" key="2">
    <citation type="submission" date="2020-01" db="EMBL/GenBank/DDBJ databases">
        <authorList>
            <person name="Perkins V."/>
            <person name="Lessard M.-H."/>
            <person name="Dugat-Bony E."/>
            <person name="Frenette M."/>
            <person name="Labrie S."/>
        </authorList>
    </citation>
    <scope>NUCLEOTIDE SEQUENCE</scope>
    <source>
        <strain evidence="4">LMA-70</strain>
    </source>
</reference>
<dbReference type="InterPro" id="IPR007587">
    <property type="entry name" value="SAPS"/>
</dbReference>
<feature type="compositionally biased region" description="Acidic residues" evidence="3">
    <location>
        <begin position="794"/>
        <end position="804"/>
    </location>
</feature>
<organism evidence="4 5">
    <name type="scientific">Geotrichum candidum</name>
    <name type="common">Oospora lactis</name>
    <name type="synonym">Dipodascus geotrichum</name>
    <dbReference type="NCBI Taxonomy" id="1173061"/>
    <lineage>
        <taxon>Eukaryota</taxon>
        <taxon>Fungi</taxon>
        <taxon>Dikarya</taxon>
        <taxon>Ascomycota</taxon>
        <taxon>Saccharomycotina</taxon>
        <taxon>Dipodascomycetes</taxon>
        <taxon>Dipodascales</taxon>
        <taxon>Dipodascaceae</taxon>
        <taxon>Geotrichum</taxon>
    </lineage>
</organism>
<feature type="compositionally biased region" description="Basic and acidic residues" evidence="3">
    <location>
        <begin position="471"/>
        <end position="480"/>
    </location>
</feature>
<evidence type="ECO:0000313" key="5">
    <source>
        <dbReference type="Proteomes" id="UP000750522"/>
    </source>
</evidence>
<comment type="similarity">
    <text evidence="1">Belongs to the SAPS family.</text>
</comment>
<feature type="region of interest" description="Disordered" evidence="3">
    <location>
        <begin position="54"/>
        <end position="82"/>
    </location>
</feature>
<evidence type="ECO:0000256" key="2">
    <source>
        <dbReference type="ARBA" id="ARBA00023306"/>
    </source>
</evidence>
<reference evidence="4" key="1">
    <citation type="journal article" date="2020" name="Front. Microbiol.">
        <title>Phenotypic and Genetic Characterization of the Cheese Ripening Yeast Geotrichum candidum.</title>
        <authorList>
            <person name="Perkins V."/>
            <person name="Vignola S."/>
            <person name="Lessard M.H."/>
            <person name="Plante P.L."/>
            <person name="Corbeil J."/>
            <person name="Dugat-Bony E."/>
            <person name="Frenette M."/>
            <person name="Labrie S."/>
        </authorList>
    </citation>
    <scope>NUCLEOTIDE SEQUENCE</scope>
    <source>
        <strain evidence="4">LMA-70</strain>
    </source>
</reference>
<dbReference type="EMBL" id="QQZK01000138">
    <property type="protein sequence ID" value="KAF5095673.1"/>
    <property type="molecule type" value="Genomic_DNA"/>
</dbReference>
<feature type="region of interest" description="Disordered" evidence="3">
    <location>
        <begin position="507"/>
        <end position="557"/>
    </location>
</feature>
<feature type="region of interest" description="Disordered" evidence="3">
    <location>
        <begin position="471"/>
        <end position="491"/>
    </location>
</feature>
<dbReference type="GO" id="GO:0005829">
    <property type="term" value="C:cytosol"/>
    <property type="evidence" value="ECO:0007669"/>
    <property type="project" value="TreeGrafter"/>
</dbReference>
<dbReference type="Proteomes" id="UP000750522">
    <property type="component" value="Unassembled WGS sequence"/>
</dbReference>
<name>A0A9P5G2N0_GEOCN</name>
<feature type="compositionally biased region" description="Polar residues" evidence="3">
    <location>
        <begin position="544"/>
        <end position="557"/>
    </location>
</feature>
<evidence type="ECO:0000313" key="4">
    <source>
        <dbReference type="EMBL" id="KAF5095673.1"/>
    </source>
</evidence>
<feature type="compositionally biased region" description="Polar residues" evidence="3">
    <location>
        <begin position="883"/>
        <end position="892"/>
    </location>
</feature>
<dbReference type="AlphaFoldDB" id="A0A9P5G2N0"/>
<evidence type="ECO:0000256" key="3">
    <source>
        <dbReference type="SAM" id="MobiDB-lite"/>
    </source>
</evidence>
<feature type="compositionally biased region" description="Basic and acidic residues" evidence="3">
    <location>
        <begin position="507"/>
        <end position="517"/>
    </location>
</feature>
<feature type="compositionally biased region" description="Acidic residues" evidence="3">
    <location>
        <begin position="859"/>
        <end position="879"/>
    </location>
</feature>
<sequence length="918" mass="103269">MFNFQLNSRTSLVSRGKLLDEAIKKCNQNNDNVPIVASSDSTDDTLSNVAAEAASVPVDTASTQSPSGNSPESPEAAPIESTENHTEYLKGVLKKVLASPSFFIGELLSTNTTYLEFFQRPEILSLLLELILSDPYDINVLDDTDDVEGDEDQEDPFTEQDNINDVANNAFELFVSGIDSLDKALLTHYEYLDQFWAILDLENPDNTKISYLSRITSYHLDQGYPELIKYIQHQNNFVQRFIKHIENPPVIDILLKVISSDNPESPNGIIEFLQHQRLIPQFIDKLSPKYTFSVQSASGDFIKALVGISANSHSDNSNIGPNELTRELVSEPCINDLVNIMLQGGSSLSTGVGIVIEIIRKNNSDYDIMPVVYFSVESRPPTPRDPIYLGTLLKVFAQNLSKFYNILTKNHNKRLKTSFGKIEPLGFERFKICELVAELLHCSNMALVNDMNAEQMVRKRDIERVRIMKHHQEVEGEHSPLESPGIVVDAQDKPGEKDQLIGKDLAENNEEASKKCSDNVVGTDSNGTSQDHLLTDTKTVEASPETTSNTTTEIHSPSVVSDDFQSLSLSRSNDSSDTPIVIQSEAEIRSNPVIGDQVKIALADTKIIDKIISMFFEFPWNNFLHNVVFDIVQQILNGPMDKGFNRYLTVQMFDTGRITALIIESEKLCNEYVAKHNTRLGYMGHLTLISEAIVKFATTYDIASFGPAVKQAIESPEWKNYIENSLVHRREQYSYILGGEMPSHEASEYHSHAIILRNDDQPIELEQDSDDDDDDDDDDDEEEYRQNQHRFVDSDNDEDEDGYFTDDHNPDTYSGSSDSDNEEQLHHFHEHSHADENGSDCDSDAPSFAHNENSSNDNNLEENNDEDDVDDYEDDDDDGLSLVRSQSYNTEMNWDPEEAEKIVETLHHISQAKSNSSS</sequence>
<dbReference type="GO" id="GO:0019888">
    <property type="term" value="F:protein phosphatase regulator activity"/>
    <property type="evidence" value="ECO:0007669"/>
    <property type="project" value="TreeGrafter"/>
</dbReference>
<dbReference type="GO" id="GO:0019903">
    <property type="term" value="F:protein phosphatase binding"/>
    <property type="evidence" value="ECO:0007669"/>
    <property type="project" value="InterPro"/>
</dbReference>
<accession>A0A9P5G2N0</accession>
<gene>
    <name evidence="4" type="ORF">DV451_004568</name>
</gene>
<feature type="compositionally biased region" description="Basic and acidic residues" evidence="3">
    <location>
        <begin position="784"/>
        <end position="793"/>
    </location>
</feature>
<feature type="compositionally biased region" description="Acidic residues" evidence="3">
    <location>
        <begin position="761"/>
        <end position="783"/>
    </location>
</feature>
<feature type="compositionally biased region" description="Basic and acidic residues" evidence="3">
    <location>
        <begin position="823"/>
        <end position="836"/>
    </location>
</feature>
<keyword evidence="2" id="KW-0131">Cell cycle</keyword>
<feature type="compositionally biased region" description="Polar residues" evidence="3">
    <location>
        <begin position="60"/>
        <end position="72"/>
    </location>
</feature>
<dbReference type="Pfam" id="PF04499">
    <property type="entry name" value="SAPS"/>
    <property type="match status" value="1"/>
</dbReference>
<feature type="region of interest" description="Disordered" evidence="3">
    <location>
        <begin position="759"/>
        <end position="899"/>
    </location>
</feature>
<dbReference type="PANTHER" id="PTHR12634">
    <property type="entry name" value="SIT4 YEAST -ASSOCIATING PROTEIN-RELATED"/>
    <property type="match status" value="1"/>
</dbReference>
<feature type="compositionally biased region" description="Polar residues" evidence="3">
    <location>
        <begin position="520"/>
        <end position="532"/>
    </location>
</feature>
<dbReference type="PANTHER" id="PTHR12634:SF8">
    <property type="entry name" value="FIERY MOUNTAIN, ISOFORM D"/>
    <property type="match status" value="1"/>
</dbReference>
<evidence type="ECO:0008006" key="6">
    <source>
        <dbReference type="Google" id="ProtNLM"/>
    </source>
</evidence>
<proteinExistence type="inferred from homology"/>